<dbReference type="EMBL" id="JAVRJZ010000005">
    <property type="protein sequence ID" value="KAK2722784.1"/>
    <property type="molecule type" value="Genomic_DNA"/>
</dbReference>
<protein>
    <submittedName>
        <fullName evidence="1">Uncharacterized protein</fullName>
    </submittedName>
</protein>
<reference evidence="1" key="1">
    <citation type="submission" date="2023-07" db="EMBL/GenBank/DDBJ databases">
        <title>Chromosome-level genome assembly of Artemia franciscana.</title>
        <authorList>
            <person name="Jo E."/>
        </authorList>
    </citation>
    <scope>NUCLEOTIDE SEQUENCE</scope>
    <source>
        <tissue evidence="1">Whole body</tissue>
    </source>
</reference>
<evidence type="ECO:0000313" key="1">
    <source>
        <dbReference type="EMBL" id="KAK2722784.1"/>
    </source>
</evidence>
<dbReference type="AlphaFoldDB" id="A0AA88I994"/>
<name>A0AA88I994_ARTSF</name>
<comment type="caution">
    <text evidence="1">The sequence shown here is derived from an EMBL/GenBank/DDBJ whole genome shotgun (WGS) entry which is preliminary data.</text>
</comment>
<proteinExistence type="predicted"/>
<keyword evidence="2" id="KW-1185">Reference proteome</keyword>
<organism evidence="1 2">
    <name type="scientific">Artemia franciscana</name>
    <name type="common">Brine shrimp</name>
    <name type="synonym">Artemia sanfranciscana</name>
    <dbReference type="NCBI Taxonomy" id="6661"/>
    <lineage>
        <taxon>Eukaryota</taxon>
        <taxon>Metazoa</taxon>
        <taxon>Ecdysozoa</taxon>
        <taxon>Arthropoda</taxon>
        <taxon>Crustacea</taxon>
        <taxon>Branchiopoda</taxon>
        <taxon>Anostraca</taxon>
        <taxon>Artemiidae</taxon>
        <taxon>Artemia</taxon>
    </lineage>
</organism>
<gene>
    <name evidence="1" type="ORF">QYM36_003099</name>
</gene>
<accession>A0AA88I994</accession>
<evidence type="ECO:0000313" key="2">
    <source>
        <dbReference type="Proteomes" id="UP001187531"/>
    </source>
</evidence>
<sequence length="136" mass="15613">MRKSRLRALKKRARKSMTCRNEIPKQKKTCDDDKVALPTFLMFEPEEVPSIPGESTVIFTRQIMEMCDKLDILMEQTFLKRKPVTGKVLAEYISKPSYAVIVKNLPSNLAKTESRKDFLEQACGDVRSKIVDLKCT</sequence>
<dbReference type="Proteomes" id="UP001187531">
    <property type="component" value="Unassembled WGS sequence"/>
</dbReference>